<dbReference type="EMBL" id="HBGS01010162">
    <property type="protein sequence ID" value="CAD9385654.1"/>
    <property type="molecule type" value="Transcribed_RNA"/>
</dbReference>
<dbReference type="InterPro" id="IPR000462">
    <property type="entry name" value="CDP-OH_P_trans"/>
</dbReference>
<dbReference type="Pfam" id="PF01066">
    <property type="entry name" value="CDP-OH_P_transf"/>
    <property type="match status" value="1"/>
</dbReference>
<keyword evidence="8" id="KW-0594">Phospholipid biosynthesis</keyword>
<protein>
    <recommendedName>
        <fullName evidence="11">CDP-diacylglycerol--glycerol-3-phosphate 3-phosphatidyltransferase</fullName>
    </recommendedName>
</protein>
<keyword evidence="7" id="KW-0472">Membrane</keyword>
<comment type="subcellular location">
    <subcellularLocation>
        <location evidence="1">Membrane</location>
        <topology evidence="1">Multi-pass membrane protein</topology>
    </subcellularLocation>
</comment>
<gene>
    <name evidence="10" type="ORF">DSPE1174_LOCUS5365</name>
</gene>
<evidence type="ECO:0000256" key="4">
    <source>
        <dbReference type="ARBA" id="ARBA00022692"/>
    </source>
</evidence>
<keyword evidence="2" id="KW-0444">Lipid biosynthesis</keyword>
<evidence type="ECO:0000313" key="10">
    <source>
        <dbReference type="EMBL" id="CAD9385654.1"/>
    </source>
</evidence>
<sequence length="371" mass="40697">MSIMSPVAKMNARAWRMGFRRSYRQHVPSILRWNQQLMNCRPRDSTLHGLRSCAENLVHESRKMRQALSTAHLRVWSRQKGTSLRTHRLSLTRILSQTRSRYNRGIAVGAMTSLHLPQRHQGSTSSDTQRPVLCDVTSDITNNPQSPRPLRLAAQLADITGINVVEAMDRKEVLTVPNAITITRMVSSPAISWFILTDQWEAAIAGVALAGFSDFLDGFIAKHYDQKSILGTFLDPLADKILVGCVALPLVAQGALPAWIVATMIGRDAALIGLICWVGSSLPRAQNNNPTADYIDQLNGAINIEIEPTMVSKVNMGLQVALLGSAMTSVAWGIPGSDVITALSVSTGATCVISSVQYFRTATEIRRRTTQ</sequence>
<organism evidence="10">
    <name type="scientific">Octactis speculum</name>
    <dbReference type="NCBI Taxonomy" id="3111310"/>
    <lineage>
        <taxon>Eukaryota</taxon>
        <taxon>Sar</taxon>
        <taxon>Stramenopiles</taxon>
        <taxon>Ochrophyta</taxon>
        <taxon>Dictyochophyceae</taxon>
        <taxon>Dictyochales</taxon>
        <taxon>Dictyochaceae</taxon>
        <taxon>Octactis</taxon>
    </lineage>
</organism>
<dbReference type="GO" id="GO:0005739">
    <property type="term" value="C:mitochondrion"/>
    <property type="evidence" value="ECO:0007669"/>
    <property type="project" value="TreeGrafter"/>
</dbReference>
<dbReference type="GO" id="GO:0032049">
    <property type="term" value="P:cardiolipin biosynthetic process"/>
    <property type="evidence" value="ECO:0007669"/>
    <property type="project" value="TreeGrafter"/>
</dbReference>
<keyword evidence="4" id="KW-0812">Transmembrane</keyword>
<evidence type="ECO:0000256" key="2">
    <source>
        <dbReference type="ARBA" id="ARBA00022516"/>
    </source>
</evidence>
<keyword evidence="6" id="KW-0443">Lipid metabolism</keyword>
<dbReference type="InterPro" id="IPR043130">
    <property type="entry name" value="CDP-OH_PTrfase_TM_dom"/>
</dbReference>
<evidence type="ECO:0000256" key="3">
    <source>
        <dbReference type="ARBA" id="ARBA00022679"/>
    </source>
</evidence>
<keyword evidence="9" id="KW-1208">Phospholipid metabolism</keyword>
<dbReference type="PANTHER" id="PTHR14269">
    <property type="entry name" value="CDP-DIACYLGLYCEROL--GLYCEROL-3-PHOSPHATE 3-PHOSPHATIDYLTRANSFERASE-RELATED"/>
    <property type="match status" value="1"/>
</dbReference>
<evidence type="ECO:0000256" key="5">
    <source>
        <dbReference type="ARBA" id="ARBA00022989"/>
    </source>
</evidence>
<dbReference type="InterPro" id="IPR050324">
    <property type="entry name" value="CDP-alcohol_PTase-I"/>
</dbReference>
<dbReference type="AlphaFoldDB" id="A0A7S2B564"/>
<accession>A0A7S2B564</accession>
<keyword evidence="3" id="KW-0808">Transferase</keyword>
<dbReference type="GO" id="GO:0016020">
    <property type="term" value="C:membrane"/>
    <property type="evidence" value="ECO:0007669"/>
    <property type="project" value="UniProtKB-SubCell"/>
</dbReference>
<dbReference type="GO" id="GO:0043337">
    <property type="term" value="F:cardiolipin synthase (CMP-forming)"/>
    <property type="evidence" value="ECO:0007669"/>
    <property type="project" value="TreeGrafter"/>
</dbReference>
<proteinExistence type="predicted"/>
<dbReference type="Gene3D" id="1.20.120.1760">
    <property type="match status" value="1"/>
</dbReference>
<evidence type="ECO:0000256" key="7">
    <source>
        <dbReference type="ARBA" id="ARBA00023136"/>
    </source>
</evidence>
<name>A0A7S2B564_9STRA</name>
<dbReference type="PANTHER" id="PTHR14269:SF60">
    <property type="entry name" value="CARDIOLIPIN SYNTHASE (CMP-FORMING)"/>
    <property type="match status" value="1"/>
</dbReference>
<evidence type="ECO:0000256" key="8">
    <source>
        <dbReference type="ARBA" id="ARBA00023209"/>
    </source>
</evidence>
<evidence type="ECO:0000256" key="1">
    <source>
        <dbReference type="ARBA" id="ARBA00004141"/>
    </source>
</evidence>
<keyword evidence="5" id="KW-1133">Transmembrane helix</keyword>
<reference evidence="10" key="1">
    <citation type="submission" date="2021-01" db="EMBL/GenBank/DDBJ databases">
        <authorList>
            <person name="Corre E."/>
            <person name="Pelletier E."/>
            <person name="Niang G."/>
            <person name="Scheremetjew M."/>
            <person name="Finn R."/>
            <person name="Kale V."/>
            <person name="Holt S."/>
            <person name="Cochrane G."/>
            <person name="Meng A."/>
            <person name="Brown T."/>
            <person name="Cohen L."/>
        </authorList>
    </citation>
    <scope>NUCLEOTIDE SEQUENCE</scope>
    <source>
        <strain evidence="10">CCMP1381</strain>
    </source>
</reference>
<evidence type="ECO:0000256" key="9">
    <source>
        <dbReference type="ARBA" id="ARBA00023264"/>
    </source>
</evidence>
<evidence type="ECO:0008006" key="11">
    <source>
        <dbReference type="Google" id="ProtNLM"/>
    </source>
</evidence>
<evidence type="ECO:0000256" key="6">
    <source>
        <dbReference type="ARBA" id="ARBA00023098"/>
    </source>
</evidence>